<protein>
    <submittedName>
        <fullName evidence="8">RING-finger domain containing protein</fullName>
    </submittedName>
</protein>
<evidence type="ECO:0000313" key="8">
    <source>
        <dbReference type="EMBL" id="RKF61781.1"/>
    </source>
</evidence>
<gene>
    <name evidence="8" type="ORF">OnM2_038013</name>
</gene>
<name>A0A420HWE8_9PEZI</name>
<dbReference type="GO" id="GO:0061630">
    <property type="term" value="F:ubiquitin protein ligase activity"/>
    <property type="evidence" value="ECO:0007669"/>
    <property type="project" value="TreeGrafter"/>
</dbReference>
<feature type="compositionally biased region" description="Basic and acidic residues" evidence="5">
    <location>
        <begin position="612"/>
        <end position="621"/>
    </location>
</feature>
<dbReference type="Gene3D" id="3.30.40.10">
    <property type="entry name" value="Zinc/RING finger domain, C3HC4 (zinc finger)"/>
    <property type="match status" value="1"/>
</dbReference>
<keyword evidence="6" id="KW-1133">Transmembrane helix</keyword>
<feature type="domain" description="RING-type" evidence="7">
    <location>
        <begin position="283"/>
        <end position="331"/>
    </location>
</feature>
<feature type="region of interest" description="Disordered" evidence="5">
    <location>
        <begin position="435"/>
        <end position="469"/>
    </location>
</feature>
<dbReference type="GO" id="GO:0044695">
    <property type="term" value="C:Dsc E3 ubiquitin ligase complex"/>
    <property type="evidence" value="ECO:0007669"/>
    <property type="project" value="TreeGrafter"/>
</dbReference>
<keyword evidence="1" id="KW-0479">Metal-binding</keyword>
<dbReference type="SUPFAM" id="SSF57850">
    <property type="entry name" value="RING/U-box"/>
    <property type="match status" value="1"/>
</dbReference>
<sequence length="675" mass="76280">MEDGRFMSGEFRYYFPDSAPAPNSSTRGNQYYDPVHESREWHLNNARSPAYITQIASTWATSPSLATYGRQNVESDSLATTISEFMSPMFLSNPELASIDTRRTQMNSTTSERNTIIPSRPQLRPMHRRHIDDCSLAKPSTQVPNEQIPSVISPLEVEQVSLQGPSRIRRRHRNQHGYPEVPNLQIPSNENILRREYGVAFGSPSTGRNPTASAIREAVIRRAMFEKRIPSKSVIASLETVRLEELEKNDRCESESIIVNNNCFHAMTRQSIFYLIMLIYIACIICYNEFGVANPEGIIELPLRLPKCKHIFGDKCIKKWFEDSDSCPYCRDKLPSETPLKKIYGFDTPSHSRDRLVALRRRIVHAQNLSRYISTVELTNSRIAQTMQLVFFNLDINTSNLTRSSNIQESPRNDIFRGPSSVLTSDDLQNLSVNRASATDSERRRCLQSRGISPRSANYLSRNQNGRSARTVRSNLLASPDPGLFPQMFIPLGSNLSGVNTTSIQNNTSPLRGIIAGQETTFQASPTNMQFSGHPRPSSSFPEIIPSRGITSYSTSVAGQESTERMNEILNELRNETLRTIEDSYAQSPADTIVYPRSRLEHTGFVHYSRERRVVETESPRSRLPSTSNWQPHDSRDVMSINSLSQNIHREHGGEDTNSEDLMDSFSQSPPQPVA</sequence>
<dbReference type="PANTHER" id="PTHR22763:SF162">
    <property type="entry name" value="TRANSMEMBRANE E3 UBIQUITIN-PROTEIN LIGASE 1"/>
    <property type="match status" value="1"/>
</dbReference>
<feature type="compositionally biased region" description="Polar residues" evidence="5">
    <location>
        <begin position="455"/>
        <end position="469"/>
    </location>
</feature>
<accession>A0A420HWE8</accession>
<reference evidence="8 9" key="1">
    <citation type="journal article" date="2018" name="BMC Genomics">
        <title>Comparative genome analyses reveal sequence features reflecting distinct modes of host-adaptation between dicot and monocot powdery mildew.</title>
        <authorList>
            <person name="Wu Y."/>
            <person name="Ma X."/>
            <person name="Pan Z."/>
            <person name="Kale S.D."/>
            <person name="Song Y."/>
            <person name="King H."/>
            <person name="Zhang Q."/>
            <person name="Presley C."/>
            <person name="Deng X."/>
            <person name="Wei C.I."/>
            <person name="Xiao S."/>
        </authorList>
    </citation>
    <scope>NUCLEOTIDE SEQUENCE [LARGE SCALE GENOMIC DNA]</scope>
    <source>
        <strain evidence="8">UMSG2</strain>
    </source>
</reference>
<evidence type="ECO:0000256" key="1">
    <source>
        <dbReference type="ARBA" id="ARBA00022723"/>
    </source>
</evidence>
<dbReference type="Proteomes" id="UP000286134">
    <property type="component" value="Unassembled WGS sequence"/>
</dbReference>
<evidence type="ECO:0000256" key="5">
    <source>
        <dbReference type="SAM" id="MobiDB-lite"/>
    </source>
</evidence>
<organism evidence="8 9">
    <name type="scientific">Erysiphe neolycopersici</name>
    <dbReference type="NCBI Taxonomy" id="212602"/>
    <lineage>
        <taxon>Eukaryota</taxon>
        <taxon>Fungi</taxon>
        <taxon>Dikarya</taxon>
        <taxon>Ascomycota</taxon>
        <taxon>Pezizomycotina</taxon>
        <taxon>Leotiomycetes</taxon>
        <taxon>Erysiphales</taxon>
        <taxon>Erysiphaceae</taxon>
        <taxon>Erysiphe</taxon>
    </lineage>
</organism>
<comment type="caution">
    <text evidence="8">The sequence shown here is derived from an EMBL/GenBank/DDBJ whole genome shotgun (WGS) entry which is preliminary data.</text>
</comment>
<dbReference type="InterPro" id="IPR050731">
    <property type="entry name" value="HRD1_E3_ubiq-ligases"/>
</dbReference>
<keyword evidence="3" id="KW-0862">Zinc</keyword>
<evidence type="ECO:0000256" key="6">
    <source>
        <dbReference type="SAM" id="Phobius"/>
    </source>
</evidence>
<dbReference type="EMBL" id="MCFK01003898">
    <property type="protein sequence ID" value="RKF61781.1"/>
    <property type="molecule type" value="Genomic_DNA"/>
</dbReference>
<evidence type="ECO:0000256" key="3">
    <source>
        <dbReference type="ARBA" id="ARBA00022833"/>
    </source>
</evidence>
<evidence type="ECO:0000256" key="4">
    <source>
        <dbReference type="PROSITE-ProRule" id="PRU00175"/>
    </source>
</evidence>
<dbReference type="InterPro" id="IPR001841">
    <property type="entry name" value="Znf_RING"/>
</dbReference>
<dbReference type="PANTHER" id="PTHR22763">
    <property type="entry name" value="RING ZINC FINGER PROTEIN"/>
    <property type="match status" value="1"/>
</dbReference>
<keyword evidence="9" id="KW-1185">Reference proteome</keyword>
<evidence type="ECO:0000256" key="2">
    <source>
        <dbReference type="ARBA" id="ARBA00022771"/>
    </source>
</evidence>
<evidence type="ECO:0000259" key="7">
    <source>
        <dbReference type="PROSITE" id="PS50089"/>
    </source>
</evidence>
<dbReference type="AlphaFoldDB" id="A0A420HWE8"/>
<feature type="region of interest" description="Disordered" evidence="5">
    <location>
        <begin position="612"/>
        <end position="675"/>
    </location>
</feature>
<dbReference type="Pfam" id="PF13639">
    <property type="entry name" value="zf-RING_2"/>
    <property type="match status" value="1"/>
</dbReference>
<dbReference type="InterPro" id="IPR013083">
    <property type="entry name" value="Znf_RING/FYVE/PHD"/>
</dbReference>
<feature type="transmembrane region" description="Helical" evidence="6">
    <location>
        <begin position="272"/>
        <end position="290"/>
    </location>
</feature>
<keyword evidence="6" id="KW-0812">Transmembrane</keyword>
<evidence type="ECO:0000313" key="9">
    <source>
        <dbReference type="Proteomes" id="UP000286134"/>
    </source>
</evidence>
<dbReference type="PROSITE" id="PS50089">
    <property type="entry name" value="ZF_RING_2"/>
    <property type="match status" value="1"/>
</dbReference>
<dbReference type="GO" id="GO:0043161">
    <property type="term" value="P:proteasome-mediated ubiquitin-dependent protein catabolic process"/>
    <property type="evidence" value="ECO:0007669"/>
    <property type="project" value="TreeGrafter"/>
</dbReference>
<proteinExistence type="predicted"/>
<keyword evidence="2 4" id="KW-0863">Zinc-finger</keyword>
<keyword evidence="6" id="KW-0472">Membrane</keyword>
<dbReference type="OrthoDB" id="8062037at2759"/>
<dbReference type="GO" id="GO:0008270">
    <property type="term" value="F:zinc ion binding"/>
    <property type="evidence" value="ECO:0007669"/>
    <property type="project" value="UniProtKB-KW"/>
</dbReference>
<dbReference type="GO" id="GO:0012505">
    <property type="term" value="C:endomembrane system"/>
    <property type="evidence" value="ECO:0007669"/>
    <property type="project" value="TreeGrafter"/>
</dbReference>
<dbReference type="STRING" id="212602.A0A420HWE8"/>